<dbReference type="InterPro" id="IPR003607">
    <property type="entry name" value="HD/PDEase_dom"/>
</dbReference>
<accession>A0A545U9F5</accession>
<dbReference type="OrthoDB" id="9816273at2"/>
<dbReference type="PROSITE" id="PS50894">
    <property type="entry name" value="HPT"/>
    <property type="match status" value="1"/>
</dbReference>
<dbReference type="AlphaFoldDB" id="A0A545U9F5"/>
<reference evidence="5 6" key="1">
    <citation type="submission" date="2019-06" db="EMBL/GenBank/DDBJ databases">
        <title>Whole genome sequence for Cellvibrionaceae sp. R142.</title>
        <authorList>
            <person name="Wang G."/>
        </authorList>
    </citation>
    <scope>NUCLEOTIDE SEQUENCE [LARGE SCALE GENOMIC DNA]</scope>
    <source>
        <strain evidence="5 6">R142</strain>
    </source>
</reference>
<keyword evidence="1" id="KW-0902">Two-component regulatory system</keyword>
<sequence length="377" mass="42009">MFTFYSDDLNQELLKDFFYDLNDAYRRCEKILLALELTPKDQVLINKLLRSVHTIKANLVYVGLKELCPLLQAVEDVLEELHAGRMAYDDLISDMVLLAVDTIKKLVDDSVTPGASRIDITTFGTLCSAVRAVVSAPPRQRQQAIYDAIRVLDPGTKVQRPTPQPPAGPSVPAPNGGAGLAEFGVETCADLEFFAGLALAFEQRSQYWHGSSCRIARLALAMNDAAGRPVDPSQLAAAVYVHDFGMAFLPLELLHKQSSYDYLEQLQLHHHVKIAHGLLSHMERWRAAAEMVSQHHEHCDGRGYPNGLQEAEICDGAKIIAIADAFEACSHSRAHNREPQRPLIRAVLEVNRYAGSQFSQFWVDIFNKVARGQETRH</sequence>
<dbReference type="PROSITE" id="PS51832">
    <property type="entry name" value="HD_GYP"/>
    <property type="match status" value="1"/>
</dbReference>
<keyword evidence="2" id="KW-0597">Phosphoprotein</keyword>
<dbReference type="Gene3D" id="1.20.120.160">
    <property type="entry name" value="HPT domain"/>
    <property type="match status" value="1"/>
</dbReference>
<feature type="modified residue" description="Phosphohistidine" evidence="2">
    <location>
        <position position="53"/>
    </location>
</feature>
<dbReference type="CDD" id="cd00077">
    <property type="entry name" value="HDc"/>
    <property type="match status" value="1"/>
</dbReference>
<evidence type="ECO:0000259" key="4">
    <source>
        <dbReference type="PROSITE" id="PS51832"/>
    </source>
</evidence>
<gene>
    <name evidence="5" type="ORF">FKG94_00665</name>
</gene>
<name>A0A545U9F5_9GAMM</name>
<dbReference type="Pfam" id="PF13487">
    <property type="entry name" value="HD_5"/>
    <property type="match status" value="1"/>
</dbReference>
<dbReference type="PANTHER" id="PTHR43155">
    <property type="entry name" value="CYCLIC DI-GMP PHOSPHODIESTERASE PA4108-RELATED"/>
    <property type="match status" value="1"/>
</dbReference>
<comment type="caution">
    <text evidence="5">The sequence shown here is derived from an EMBL/GenBank/DDBJ whole genome shotgun (WGS) entry which is preliminary data.</text>
</comment>
<dbReference type="SMART" id="SM00073">
    <property type="entry name" value="HPT"/>
    <property type="match status" value="1"/>
</dbReference>
<proteinExistence type="predicted"/>
<feature type="domain" description="HD-GYP" evidence="4">
    <location>
        <begin position="186"/>
        <end position="377"/>
    </location>
</feature>
<feature type="domain" description="HPt" evidence="3">
    <location>
        <begin position="6"/>
        <end position="110"/>
    </location>
</feature>
<organism evidence="5 6">
    <name type="scientific">Exilibacterium tricleocarpae</name>
    <dbReference type="NCBI Taxonomy" id="2591008"/>
    <lineage>
        <taxon>Bacteria</taxon>
        <taxon>Pseudomonadati</taxon>
        <taxon>Pseudomonadota</taxon>
        <taxon>Gammaproteobacteria</taxon>
        <taxon>Cellvibrionales</taxon>
        <taxon>Cellvibrionaceae</taxon>
        <taxon>Exilibacterium</taxon>
    </lineage>
</organism>
<dbReference type="InterPro" id="IPR008207">
    <property type="entry name" value="Sig_transdc_His_kin_Hpt_dom"/>
</dbReference>
<dbReference type="RefSeq" id="WP_142902256.1">
    <property type="nucleotide sequence ID" value="NZ_ML660087.1"/>
</dbReference>
<evidence type="ECO:0000313" key="5">
    <source>
        <dbReference type="EMBL" id="TQV86104.1"/>
    </source>
</evidence>
<protein>
    <submittedName>
        <fullName evidence="5">HD domain-containing protein</fullName>
    </submittedName>
</protein>
<evidence type="ECO:0000259" key="3">
    <source>
        <dbReference type="PROSITE" id="PS50894"/>
    </source>
</evidence>
<dbReference type="GO" id="GO:0004672">
    <property type="term" value="F:protein kinase activity"/>
    <property type="evidence" value="ECO:0007669"/>
    <property type="project" value="UniProtKB-ARBA"/>
</dbReference>
<evidence type="ECO:0000256" key="1">
    <source>
        <dbReference type="ARBA" id="ARBA00023012"/>
    </source>
</evidence>
<dbReference type="PANTHER" id="PTHR43155:SF2">
    <property type="entry name" value="CYCLIC DI-GMP PHOSPHODIESTERASE PA4108"/>
    <property type="match status" value="1"/>
</dbReference>
<dbReference type="SUPFAM" id="SSF47226">
    <property type="entry name" value="Histidine-containing phosphotransfer domain, HPT domain"/>
    <property type="match status" value="1"/>
</dbReference>
<dbReference type="InterPro" id="IPR036641">
    <property type="entry name" value="HPT_dom_sf"/>
</dbReference>
<dbReference type="GO" id="GO:0000160">
    <property type="term" value="P:phosphorelay signal transduction system"/>
    <property type="evidence" value="ECO:0007669"/>
    <property type="project" value="UniProtKB-KW"/>
</dbReference>
<evidence type="ECO:0000256" key="2">
    <source>
        <dbReference type="PROSITE-ProRule" id="PRU00110"/>
    </source>
</evidence>
<dbReference type="SUPFAM" id="SSF109604">
    <property type="entry name" value="HD-domain/PDEase-like"/>
    <property type="match status" value="1"/>
</dbReference>
<dbReference type="Gene3D" id="1.10.3210.10">
    <property type="entry name" value="Hypothetical protein af1432"/>
    <property type="match status" value="1"/>
</dbReference>
<dbReference type="EMBL" id="VHSG01000002">
    <property type="protein sequence ID" value="TQV86104.1"/>
    <property type="molecule type" value="Genomic_DNA"/>
</dbReference>
<dbReference type="GO" id="GO:0008081">
    <property type="term" value="F:phosphoric diester hydrolase activity"/>
    <property type="evidence" value="ECO:0007669"/>
    <property type="project" value="UniProtKB-ARBA"/>
</dbReference>
<keyword evidence="6" id="KW-1185">Reference proteome</keyword>
<evidence type="ECO:0000313" key="6">
    <source>
        <dbReference type="Proteomes" id="UP000319732"/>
    </source>
</evidence>
<dbReference type="Proteomes" id="UP000319732">
    <property type="component" value="Unassembled WGS sequence"/>
</dbReference>
<dbReference type="InterPro" id="IPR037522">
    <property type="entry name" value="HD_GYP_dom"/>
</dbReference>